<gene>
    <name evidence="3" type="ORF">FOJ82_04880</name>
</gene>
<dbReference type="Proteomes" id="UP000317638">
    <property type="component" value="Unassembled WGS sequence"/>
</dbReference>
<dbReference type="OrthoDB" id="3728804at2"/>
<feature type="domain" description="Outer membrane channel protein CpnT-like N-terminal" evidence="2">
    <location>
        <begin position="17"/>
        <end position="144"/>
    </location>
</feature>
<dbReference type="AlphaFoldDB" id="A0A553K660"/>
<name>A0A553K660_9ACTN</name>
<proteinExistence type="predicted"/>
<keyword evidence="1" id="KW-0472">Membrane</keyword>
<evidence type="ECO:0000256" key="1">
    <source>
        <dbReference type="SAM" id="Phobius"/>
    </source>
</evidence>
<accession>A0A553K660</accession>
<evidence type="ECO:0000259" key="2">
    <source>
        <dbReference type="Pfam" id="PF25547"/>
    </source>
</evidence>
<comment type="caution">
    <text evidence="3">The sequence shown here is derived from an EMBL/GenBank/DDBJ whole genome shotgun (WGS) entry which is preliminary data.</text>
</comment>
<dbReference type="RefSeq" id="WP_143937282.1">
    <property type="nucleotide sequence ID" value="NZ_VKKG01000001.1"/>
</dbReference>
<feature type="transmembrane region" description="Helical" evidence="1">
    <location>
        <begin position="116"/>
        <end position="138"/>
    </location>
</feature>
<dbReference type="InterPro" id="IPR057746">
    <property type="entry name" value="CpnT-like_N"/>
</dbReference>
<protein>
    <recommendedName>
        <fullName evidence="2">Outer membrane channel protein CpnT-like N-terminal domain-containing protein</fullName>
    </recommendedName>
</protein>
<dbReference type="Pfam" id="PF25547">
    <property type="entry name" value="WXG100_2"/>
    <property type="match status" value="1"/>
</dbReference>
<organism evidence="3 4">
    <name type="scientific">Tessaracoccus rhinocerotis</name>
    <dbReference type="NCBI Taxonomy" id="1689449"/>
    <lineage>
        <taxon>Bacteria</taxon>
        <taxon>Bacillati</taxon>
        <taxon>Actinomycetota</taxon>
        <taxon>Actinomycetes</taxon>
        <taxon>Propionibacteriales</taxon>
        <taxon>Propionibacteriaceae</taxon>
        <taxon>Tessaracoccus</taxon>
    </lineage>
</organism>
<keyword evidence="1" id="KW-1133">Transmembrane helix</keyword>
<keyword evidence="1" id="KW-0812">Transmembrane</keyword>
<reference evidence="3 4" key="1">
    <citation type="submission" date="2019-07" db="EMBL/GenBank/DDBJ databases">
        <authorList>
            <person name="Zhou L.-Y."/>
        </authorList>
    </citation>
    <scope>NUCLEOTIDE SEQUENCE [LARGE SCALE GENOMIC DNA]</scope>
    <source>
        <strain evidence="3 4">YIM 101269</strain>
    </source>
</reference>
<sequence>MGMQLPGWLRQALEYVGYDWPATDESVLWDWAQQWNTLAGECTQVISQVQQGAELVTVANQGPAARAFAQHFGGEDTNLKAIVDFRQGAVNVAGAHGVAAGIVLTMKLAVIAQLVILAAAIASAVATLGLASGAALAARQAAKWAIEAAINIAVEQILAA</sequence>
<keyword evidence="4" id="KW-1185">Reference proteome</keyword>
<evidence type="ECO:0000313" key="4">
    <source>
        <dbReference type="Proteomes" id="UP000317638"/>
    </source>
</evidence>
<evidence type="ECO:0000313" key="3">
    <source>
        <dbReference type="EMBL" id="TRY20198.1"/>
    </source>
</evidence>
<dbReference type="EMBL" id="VKKG01000001">
    <property type="protein sequence ID" value="TRY20198.1"/>
    <property type="molecule type" value="Genomic_DNA"/>
</dbReference>